<evidence type="ECO:0000256" key="7">
    <source>
        <dbReference type="ARBA" id="ARBA00023242"/>
    </source>
</evidence>
<dbReference type="InParanoid" id="A0A5J5EYS2"/>
<keyword evidence="4" id="KW-0963">Cytoplasm</keyword>
<organism evidence="9 10">
    <name type="scientific">Sphaerosporella brunnea</name>
    <dbReference type="NCBI Taxonomy" id="1250544"/>
    <lineage>
        <taxon>Eukaryota</taxon>
        <taxon>Fungi</taxon>
        <taxon>Dikarya</taxon>
        <taxon>Ascomycota</taxon>
        <taxon>Pezizomycotina</taxon>
        <taxon>Pezizomycetes</taxon>
        <taxon>Pezizales</taxon>
        <taxon>Pyronemataceae</taxon>
        <taxon>Sphaerosporella</taxon>
    </lineage>
</organism>
<dbReference type="InterPro" id="IPR016069">
    <property type="entry name" value="Translin_C"/>
</dbReference>
<dbReference type="OrthoDB" id="829at2759"/>
<feature type="coiled-coil region" evidence="8">
    <location>
        <begin position="23"/>
        <end position="50"/>
    </location>
</feature>
<keyword evidence="5" id="KW-0694">RNA-binding</keyword>
<keyword evidence="6" id="KW-0238">DNA-binding</keyword>
<keyword evidence="10" id="KW-1185">Reference proteome</keyword>
<accession>A0A5J5EYS2</accession>
<evidence type="ECO:0000313" key="10">
    <source>
        <dbReference type="Proteomes" id="UP000326924"/>
    </source>
</evidence>
<evidence type="ECO:0000256" key="3">
    <source>
        <dbReference type="ARBA" id="ARBA00005902"/>
    </source>
</evidence>
<dbReference type="InterPro" id="IPR036081">
    <property type="entry name" value="Translin_sf"/>
</dbReference>
<evidence type="ECO:0000256" key="5">
    <source>
        <dbReference type="ARBA" id="ARBA00022884"/>
    </source>
</evidence>
<comment type="similarity">
    <text evidence="3">Belongs to the translin family.</text>
</comment>
<sequence length="263" mass="30598">MADSTTPYTAIDHDIFATVQEQIERDAQVKEEIRDNLKSLDKQSKQINSMLSRVHSVPPSEVPHLVAKTKPYFENARKELHGLIETVKAYPYYKYNGLWSRDLQNLTFLVLLETWLERMYTTDTPQPGNALLTIEEVGERFEVPVNLQTEDKFHITIEEYLHAVISLVEELSRLMTNAVTQRDFKRPQLISTFVKDIHSSFQVLNLKNDSLRRRSDGLKYNVKKVEDIYYDLVVRNLIASEAPTEEHVGIKKEEDVENKMDKD</sequence>
<dbReference type="EMBL" id="VXIS01000078">
    <property type="protein sequence ID" value="KAA8907552.1"/>
    <property type="molecule type" value="Genomic_DNA"/>
</dbReference>
<dbReference type="GO" id="GO:0016070">
    <property type="term" value="P:RNA metabolic process"/>
    <property type="evidence" value="ECO:0007669"/>
    <property type="project" value="InterPro"/>
</dbReference>
<dbReference type="GO" id="GO:0005737">
    <property type="term" value="C:cytoplasm"/>
    <property type="evidence" value="ECO:0007669"/>
    <property type="project" value="UniProtKB-SubCell"/>
</dbReference>
<reference evidence="9 10" key="1">
    <citation type="submission" date="2019-09" db="EMBL/GenBank/DDBJ databases">
        <title>Draft genome of the ectomycorrhizal ascomycete Sphaerosporella brunnea.</title>
        <authorList>
            <consortium name="DOE Joint Genome Institute"/>
            <person name="Benucci G.M."/>
            <person name="Marozzi G."/>
            <person name="Antonielli L."/>
            <person name="Sanchez S."/>
            <person name="Marco P."/>
            <person name="Wang X."/>
            <person name="Falini L.B."/>
            <person name="Barry K."/>
            <person name="Haridas S."/>
            <person name="Lipzen A."/>
            <person name="Labutti K."/>
            <person name="Grigoriev I.V."/>
            <person name="Murat C."/>
            <person name="Martin F."/>
            <person name="Albertini E."/>
            <person name="Donnini D."/>
            <person name="Bonito G."/>
        </authorList>
    </citation>
    <scope>NUCLEOTIDE SEQUENCE [LARGE SCALE GENOMIC DNA]</scope>
    <source>
        <strain evidence="9 10">Sb_GMNB300</strain>
    </source>
</reference>
<evidence type="ECO:0000256" key="2">
    <source>
        <dbReference type="ARBA" id="ARBA00004496"/>
    </source>
</evidence>
<dbReference type="Proteomes" id="UP000326924">
    <property type="component" value="Unassembled WGS sequence"/>
</dbReference>
<dbReference type="Gene3D" id="1.20.58.190">
    <property type="entry name" value="Translin, domain 1"/>
    <property type="match status" value="1"/>
</dbReference>
<evidence type="ECO:0000256" key="6">
    <source>
        <dbReference type="ARBA" id="ARBA00023125"/>
    </source>
</evidence>
<dbReference type="PANTHER" id="PTHR10741">
    <property type="entry name" value="TRANSLIN AND TRANSLIN ASSOCIATED PROTEIN X"/>
    <property type="match status" value="1"/>
</dbReference>
<evidence type="ECO:0000313" key="9">
    <source>
        <dbReference type="EMBL" id="KAA8907552.1"/>
    </source>
</evidence>
<comment type="subcellular location">
    <subcellularLocation>
        <location evidence="2">Cytoplasm</location>
    </subcellularLocation>
    <subcellularLocation>
        <location evidence="1">Nucleus</location>
    </subcellularLocation>
</comment>
<evidence type="ECO:0000256" key="4">
    <source>
        <dbReference type="ARBA" id="ARBA00022490"/>
    </source>
</evidence>
<dbReference type="InterPro" id="IPR002848">
    <property type="entry name" value="Translin_fam"/>
</dbReference>
<keyword evidence="7" id="KW-0539">Nucleus</keyword>
<name>A0A5J5EYS2_9PEZI</name>
<dbReference type="FunFam" id="1.20.58.200:FF:000002">
    <property type="entry name" value="Putative translin"/>
    <property type="match status" value="1"/>
</dbReference>
<dbReference type="SUPFAM" id="SSF74784">
    <property type="entry name" value="Translin"/>
    <property type="match status" value="1"/>
</dbReference>
<keyword evidence="8" id="KW-0175">Coiled coil</keyword>
<dbReference type="CDD" id="cd14819">
    <property type="entry name" value="Translin"/>
    <property type="match status" value="1"/>
</dbReference>
<dbReference type="AlphaFoldDB" id="A0A5J5EYS2"/>
<dbReference type="GO" id="GO:0003697">
    <property type="term" value="F:single-stranded DNA binding"/>
    <property type="evidence" value="ECO:0007669"/>
    <property type="project" value="InterPro"/>
</dbReference>
<dbReference type="Gene3D" id="1.20.58.200">
    <property type="entry name" value="Translin, domain 2"/>
    <property type="match status" value="1"/>
</dbReference>
<evidence type="ECO:0000256" key="1">
    <source>
        <dbReference type="ARBA" id="ARBA00004123"/>
    </source>
</evidence>
<dbReference type="GO" id="GO:0043565">
    <property type="term" value="F:sequence-specific DNA binding"/>
    <property type="evidence" value="ECO:0007669"/>
    <property type="project" value="InterPro"/>
</dbReference>
<dbReference type="InterPro" id="IPR016068">
    <property type="entry name" value="Translin_N"/>
</dbReference>
<dbReference type="GO" id="GO:0005634">
    <property type="term" value="C:nucleus"/>
    <property type="evidence" value="ECO:0007669"/>
    <property type="project" value="UniProtKB-SubCell"/>
</dbReference>
<evidence type="ECO:0000256" key="8">
    <source>
        <dbReference type="SAM" id="Coils"/>
    </source>
</evidence>
<gene>
    <name evidence="9" type="ORF">FN846DRAFT_946832</name>
</gene>
<comment type="caution">
    <text evidence="9">The sequence shown here is derived from an EMBL/GenBank/DDBJ whole genome shotgun (WGS) entry which is preliminary data.</text>
</comment>
<dbReference type="InterPro" id="IPR033956">
    <property type="entry name" value="Translin"/>
</dbReference>
<protein>
    <submittedName>
        <fullName evidence="9">Translin</fullName>
    </submittedName>
</protein>
<dbReference type="GO" id="GO:0003723">
    <property type="term" value="F:RNA binding"/>
    <property type="evidence" value="ECO:0007669"/>
    <property type="project" value="UniProtKB-KW"/>
</dbReference>
<proteinExistence type="inferred from homology"/>
<dbReference type="Pfam" id="PF01997">
    <property type="entry name" value="Translin"/>
    <property type="match status" value="1"/>
</dbReference>